<gene>
    <name evidence="1" type="ORF">B0H15DRAFT_38037</name>
</gene>
<evidence type="ECO:0000313" key="1">
    <source>
        <dbReference type="EMBL" id="KAJ7075204.1"/>
    </source>
</evidence>
<dbReference type="EMBL" id="JARJCN010000101">
    <property type="protein sequence ID" value="KAJ7075204.1"/>
    <property type="molecule type" value="Genomic_DNA"/>
</dbReference>
<proteinExistence type="predicted"/>
<reference evidence="1" key="1">
    <citation type="submission" date="2023-03" db="EMBL/GenBank/DDBJ databases">
        <title>Massive genome expansion in bonnet fungi (Mycena s.s.) driven by repeated elements and novel gene families across ecological guilds.</title>
        <authorList>
            <consortium name="Lawrence Berkeley National Laboratory"/>
            <person name="Harder C.B."/>
            <person name="Miyauchi S."/>
            <person name="Viragh M."/>
            <person name="Kuo A."/>
            <person name="Thoen E."/>
            <person name="Andreopoulos B."/>
            <person name="Lu D."/>
            <person name="Skrede I."/>
            <person name="Drula E."/>
            <person name="Henrissat B."/>
            <person name="Morin E."/>
            <person name="Kohler A."/>
            <person name="Barry K."/>
            <person name="LaButti K."/>
            <person name="Morin E."/>
            <person name="Salamov A."/>
            <person name="Lipzen A."/>
            <person name="Mereny Z."/>
            <person name="Hegedus B."/>
            <person name="Baldrian P."/>
            <person name="Stursova M."/>
            <person name="Weitz H."/>
            <person name="Taylor A."/>
            <person name="Grigoriev I.V."/>
            <person name="Nagy L.G."/>
            <person name="Martin F."/>
            <person name="Kauserud H."/>
        </authorList>
    </citation>
    <scope>NUCLEOTIDE SEQUENCE</scope>
    <source>
        <strain evidence="1">CBHHK173m</strain>
    </source>
</reference>
<protein>
    <submittedName>
        <fullName evidence="1">Uncharacterized protein</fullName>
    </submittedName>
</protein>
<organism evidence="1 2">
    <name type="scientific">Mycena belliarum</name>
    <dbReference type="NCBI Taxonomy" id="1033014"/>
    <lineage>
        <taxon>Eukaryota</taxon>
        <taxon>Fungi</taxon>
        <taxon>Dikarya</taxon>
        <taxon>Basidiomycota</taxon>
        <taxon>Agaricomycotina</taxon>
        <taxon>Agaricomycetes</taxon>
        <taxon>Agaricomycetidae</taxon>
        <taxon>Agaricales</taxon>
        <taxon>Marasmiineae</taxon>
        <taxon>Mycenaceae</taxon>
        <taxon>Mycena</taxon>
    </lineage>
</organism>
<comment type="caution">
    <text evidence="1">The sequence shown here is derived from an EMBL/GenBank/DDBJ whole genome shotgun (WGS) entry which is preliminary data.</text>
</comment>
<name>A0AAD6TNY9_9AGAR</name>
<dbReference type="Proteomes" id="UP001222325">
    <property type="component" value="Unassembled WGS sequence"/>
</dbReference>
<accession>A0AAD6TNY9</accession>
<evidence type="ECO:0000313" key="2">
    <source>
        <dbReference type="Proteomes" id="UP001222325"/>
    </source>
</evidence>
<sequence>MGSKRRKKRNPWAPFLFKLYRASSRLPGRPQALCLAQLLSSVRAEAEASSASVCSTGCPALISRNRLAFLDLTAFLNLRLVAMEPQCVLDASAMATAEGRVENVVNHCAALDAQVLSLPGSPLHLVKIELSDLTWSSNRSLFFRRVETLRHF</sequence>
<keyword evidence="2" id="KW-1185">Reference proteome</keyword>
<dbReference type="AlphaFoldDB" id="A0AAD6TNY9"/>